<comment type="caution">
    <text evidence="3">The sequence shown here is derived from an EMBL/GenBank/DDBJ whole genome shotgun (WGS) entry which is preliminary data.</text>
</comment>
<accession>A0A8J5MV55</accession>
<feature type="domain" description="Transferrin-like" evidence="2">
    <location>
        <begin position="80"/>
        <end position="427"/>
    </location>
</feature>
<dbReference type="GO" id="GO:0005769">
    <property type="term" value="C:early endosome"/>
    <property type="evidence" value="ECO:0007669"/>
    <property type="project" value="TreeGrafter"/>
</dbReference>
<dbReference type="EMBL" id="JAHLQT010024020">
    <property type="protein sequence ID" value="KAG7165605.1"/>
    <property type="molecule type" value="Genomic_DNA"/>
</dbReference>
<reference evidence="3" key="1">
    <citation type="journal article" date="2021" name="Sci. Adv.">
        <title>The American lobster genome reveals insights on longevity, neural, and immune adaptations.</title>
        <authorList>
            <person name="Polinski J.M."/>
            <person name="Zimin A.V."/>
            <person name="Clark K.F."/>
            <person name="Kohn A.B."/>
            <person name="Sadowski N."/>
            <person name="Timp W."/>
            <person name="Ptitsyn A."/>
            <person name="Khanna P."/>
            <person name="Romanova D.Y."/>
            <person name="Williams P."/>
            <person name="Greenwood S.J."/>
            <person name="Moroz L.L."/>
            <person name="Walt D.R."/>
            <person name="Bodnar A.G."/>
        </authorList>
    </citation>
    <scope>NUCLEOTIDE SEQUENCE</scope>
    <source>
        <strain evidence="3">GMGI-L3</strain>
    </source>
</reference>
<dbReference type="SUPFAM" id="SSF53850">
    <property type="entry name" value="Periplasmic binding protein-like II"/>
    <property type="match status" value="3"/>
</dbReference>
<keyword evidence="4" id="KW-1185">Reference proteome</keyword>
<gene>
    <name evidence="3" type="primary">Trf-L1</name>
    <name evidence="3" type="ORF">Hamer_G013104</name>
</gene>
<dbReference type="PROSITE" id="PS51408">
    <property type="entry name" value="TRANSFERRIN_LIKE_4"/>
    <property type="match status" value="2"/>
</dbReference>
<organism evidence="3 4">
    <name type="scientific">Homarus americanus</name>
    <name type="common">American lobster</name>
    <dbReference type="NCBI Taxonomy" id="6706"/>
    <lineage>
        <taxon>Eukaryota</taxon>
        <taxon>Metazoa</taxon>
        <taxon>Ecdysozoa</taxon>
        <taxon>Arthropoda</taxon>
        <taxon>Crustacea</taxon>
        <taxon>Multicrustacea</taxon>
        <taxon>Malacostraca</taxon>
        <taxon>Eumalacostraca</taxon>
        <taxon>Eucarida</taxon>
        <taxon>Decapoda</taxon>
        <taxon>Pleocyemata</taxon>
        <taxon>Astacidea</taxon>
        <taxon>Nephropoidea</taxon>
        <taxon>Nephropidae</taxon>
        <taxon>Homarus</taxon>
    </lineage>
</organism>
<evidence type="ECO:0000259" key="2">
    <source>
        <dbReference type="PROSITE" id="PS51408"/>
    </source>
</evidence>
<dbReference type="PANTHER" id="PTHR11485:SF57">
    <property type="entry name" value="TRANSFERRIN"/>
    <property type="match status" value="1"/>
</dbReference>
<dbReference type="GO" id="GO:0006826">
    <property type="term" value="P:iron ion transport"/>
    <property type="evidence" value="ECO:0007669"/>
    <property type="project" value="TreeGrafter"/>
</dbReference>
<name>A0A8J5MV55_HOMAM</name>
<feature type="domain" description="Transferrin-like" evidence="2">
    <location>
        <begin position="1"/>
        <end position="77"/>
    </location>
</feature>
<dbReference type="GO" id="GO:0005615">
    <property type="term" value="C:extracellular space"/>
    <property type="evidence" value="ECO:0007669"/>
    <property type="project" value="TreeGrafter"/>
</dbReference>
<dbReference type="CDD" id="cd13529">
    <property type="entry name" value="PBP2_transferrin"/>
    <property type="match status" value="1"/>
</dbReference>
<keyword evidence="1" id="KW-0677">Repeat</keyword>
<dbReference type="Proteomes" id="UP000747542">
    <property type="component" value="Unassembled WGS sequence"/>
</dbReference>
<dbReference type="PANTHER" id="PTHR11485">
    <property type="entry name" value="TRANSFERRIN"/>
    <property type="match status" value="1"/>
</dbReference>
<evidence type="ECO:0000313" key="3">
    <source>
        <dbReference type="EMBL" id="KAG7165605.1"/>
    </source>
</evidence>
<dbReference type="PROSITE" id="PS00205">
    <property type="entry name" value="TRANSFERRIN_LIKE_1"/>
    <property type="match status" value="1"/>
</dbReference>
<protein>
    <submittedName>
        <fullName evidence="3">Transferrin-like 1</fullName>
    </submittedName>
</protein>
<evidence type="ECO:0000256" key="1">
    <source>
        <dbReference type="ARBA" id="ARBA00022737"/>
    </source>
</evidence>
<sequence length="620" mass="69399">MSTDRKSQVRQVLLGVSEVFKGGAPGSETFKLFGSYQGKSDLLFKNTAVGLKALSEDTPDERKMKRDYFSKLNELHSCEVRVCALEGEMADCEAMVKVMNEVGQQFVCVSARDRLDCVQRVVRGQVDMTPLPGSYLSVNSNLRIIASARDPKFSQEDYRYKAVVVVRRSTVSRLVDLRGKKSCHTGYGRTTGWRIPVALLKRAGVISPLCTLHKSEMEHEIEAVATTFNRACAPGEWATSAAVDQALKDRFGAMCSLCKGGTCDSNDDYAGYEGALRCLTQNDGDIAFSKINVVQQFFTDNRAADVNDYGLIEAKVQKLFWALSQAKRKARMNIVEAERMCIAEKTVRFCVTSEEESKKCNDLSAMLKLRGISPDLECVLGKDTNNCVRMISQDLADVVTLNDAQRFRANQEYNLIDLLAEHYSFNENNLQYLVAVIKKDSGITKSSDLTGKTTCHIAHNSSLSGFIDYSLTNCLSGTSDFFHTYAEAFSCLVGSNKDVAFVKHSVSGDGDITGEITNAYLNPENFRLVCAQGVVTRQTDSSARQEDMRHVLLKAAYYFGKSDSFFKLFFDYYSEHDLLFRDDTRKLVPVAHDNYQNFLTEMWQHACNLYDHHLKVHGTQ</sequence>
<dbReference type="InterPro" id="IPR018195">
    <property type="entry name" value="Transferrin_Fe_BS"/>
</dbReference>
<proteinExistence type="predicted"/>
<evidence type="ECO:0000313" key="4">
    <source>
        <dbReference type="Proteomes" id="UP000747542"/>
    </source>
</evidence>
<dbReference type="GO" id="GO:0005886">
    <property type="term" value="C:plasma membrane"/>
    <property type="evidence" value="ECO:0007669"/>
    <property type="project" value="TreeGrafter"/>
</dbReference>
<dbReference type="InterPro" id="IPR001156">
    <property type="entry name" value="Transferrin-like_dom"/>
</dbReference>
<dbReference type="Gene3D" id="3.40.190.10">
    <property type="entry name" value="Periplasmic binding protein-like II"/>
    <property type="match status" value="5"/>
</dbReference>
<dbReference type="PRINTS" id="PR00422">
    <property type="entry name" value="TRANSFERRIN"/>
</dbReference>
<dbReference type="AlphaFoldDB" id="A0A8J5MV55"/>
<dbReference type="GO" id="GO:0055037">
    <property type="term" value="C:recycling endosome"/>
    <property type="evidence" value="ECO:0007669"/>
    <property type="project" value="TreeGrafter"/>
</dbReference>
<dbReference type="Pfam" id="PF00405">
    <property type="entry name" value="Transferrin"/>
    <property type="match status" value="2"/>
</dbReference>
<dbReference type="SMART" id="SM00094">
    <property type="entry name" value="TR_FER"/>
    <property type="match status" value="2"/>
</dbReference>